<evidence type="ECO:0000256" key="4">
    <source>
        <dbReference type="ARBA" id="ARBA00023125"/>
    </source>
</evidence>
<reference evidence="11" key="1">
    <citation type="submission" date="2016-09" db="EMBL/GenBank/DDBJ databases">
        <title>Comparative genomics of the Campylobacter concisus group.</title>
        <authorList>
            <person name="Miller W.G."/>
            <person name="Yee E."/>
            <person name="Chapman M.H."/>
            <person name="Huynh S."/>
            <person name="Bono J.L."/>
            <person name="On S.L.W."/>
            <person name="StLeger J."/>
            <person name="Foster G."/>
            <person name="Parker C.T."/>
        </authorList>
    </citation>
    <scope>NUCLEOTIDE SEQUENCE [LARGE SCALE GENOMIC DNA]</scope>
    <source>
        <strain evidence="11">RM18021</strain>
    </source>
</reference>
<dbReference type="GO" id="GO:0000156">
    <property type="term" value="F:phosphorelay response regulator activity"/>
    <property type="evidence" value="ECO:0007669"/>
    <property type="project" value="TreeGrafter"/>
</dbReference>
<dbReference type="CDD" id="cd00383">
    <property type="entry name" value="trans_reg_C"/>
    <property type="match status" value="1"/>
</dbReference>
<evidence type="ECO:0000256" key="6">
    <source>
        <dbReference type="PROSITE-ProRule" id="PRU00169"/>
    </source>
</evidence>
<evidence type="ECO:0000256" key="3">
    <source>
        <dbReference type="ARBA" id="ARBA00023015"/>
    </source>
</evidence>
<evidence type="ECO:0000256" key="1">
    <source>
        <dbReference type="ARBA" id="ARBA00022553"/>
    </source>
</evidence>
<dbReference type="RefSeq" id="WP_078424295.1">
    <property type="nucleotide sequence ID" value="NZ_CP017258.1"/>
</dbReference>
<dbReference type="EMBL" id="CP017258">
    <property type="protein sequence ID" value="AQW87242.1"/>
    <property type="molecule type" value="Genomic_DNA"/>
</dbReference>
<evidence type="ECO:0000313" key="11">
    <source>
        <dbReference type="Proteomes" id="UP000190868"/>
    </source>
</evidence>
<dbReference type="GO" id="GO:0032993">
    <property type="term" value="C:protein-DNA complex"/>
    <property type="evidence" value="ECO:0007669"/>
    <property type="project" value="TreeGrafter"/>
</dbReference>
<feature type="domain" description="OmpR/PhoB-type" evidence="9">
    <location>
        <begin position="130"/>
        <end position="224"/>
    </location>
</feature>
<dbReference type="PANTHER" id="PTHR48111:SF1">
    <property type="entry name" value="TWO-COMPONENT RESPONSE REGULATOR ORR33"/>
    <property type="match status" value="1"/>
</dbReference>
<evidence type="ECO:0000313" key="10">
    <source>
        <dbReference type="EMBL" id="AQW87242.1"/>
    </source>
</evidence>
<protein>
    <submittedName>
        <fullName evidence="10">Two-component system response regulator</fullName>
    </submittedName>
</protein>
<dbReference type="InterPro" id="IPR001867">
    <property type="entry name" value="OmpR/PhoB-type_DNA-bd"/>
</dbReference>
<keyword evidence="5" id="KW-0804">Transcription</keyword>
<dbReference type="GO" id="GO:0000976">
    <property type="term" value="F:transcription cis-regulatory region binding"/>
    <property type="evidence" value="ECO:0007669"/>
    <property type="project" value="TreeGrafter"/>
</dbReference>
<evidence type="ECO:0000256" key="7">
    <source>
        <dbReference type="PROSITE-ProRule" id="PRU01091"/>
    </source>
</evidence>
<keyword evidence="3" id="KW-0805">Transcription regulation</keyword>
<dbReference type="PANTHER" id="PTHR48111">
    <property type="entry name" value="REGULATOR OF RPOS"/>
    <property type="match status" value="1"/>
</dbReference>
<accession>A0A1S6U6C8</accession>
<proteinExistence type="predicted"/>
<dbReference type="AlphaFoldDB" id="A0A1S6U6C8"/>
<dbReference type="SMART" id="SM00862">
    <property type="entry name" value="Trans_reg_C"/>
    <property type="match status" value="1"/>
</dbReference>
<evidence type="ECO:0000256" key="5">
    <source>
        <dbReference type="ARBA" id="ARBA00023163"/>
    </source>
</evidence>
<keyword evidence="4 7" id="KW-0238">DNA-binding</keyword>
<dbReference type="PROSITE" id="PS51755">
    <property type="entry name" value="OMPR_PHOB"/>
    <property type="match status" value="1"/>
</dbReference>
<keyword evidence="2" id="KW-0902">Two-component regulatory system</keyword>
<dbReference type="InterPro" id="IPR036388">
    <property type="entry name" value="WH-like_DNA-bd_sf"/>
</dbReference>
<dbReference type="InterPro" id="IPR039420">
    <property type="entry name" value="WalR-like"/>
</dbReference>
<dbReference type="InterPro" id="IPR011006">
    <property type="entry name" value="CheY-like_superfamily"/>
</dbReference>
<dbReference type="Gene3D" id="3.40.50.2300">
    <property type="match status" value="1"/>
</dbReference>
<feature type="domain" description="Response regulatory" evidence="8">
    <location>
        <begin position="9"/>
        <end position="123"/>
    </location>
</feature>
<feature type="DNA-binding region" description="OmpR/PhoB-type" evidence="7">
    <location>
        <begin position="130"/>
        <end position="224"/>
    </location>
</feature>
<dbReference type="InterPro" id="IPR001789">
    <property type="entry name" value="Sig_transdc_resp-reg_receiver"/>
</dbReference>
<dbReference type="Gene3D" id="1.10.10.10">
    <property type="entry name" value="Winged helix-like DNA-binding domain superfamily/Winged helix DNA-binding domain"/>
    <property type="match status" value="1"/>
</dbReference>
<evidence type="ECO:0000259" key="8">
    <source>
        <dbReference type="PROSITE" id="PS50110"/>
    </source>
</evidence>
<dbReference type="Pfam" id="PF00486">
    <property type="entry name" value="Trans_reg_C"/>
    <property type="match status" value="1"/>
</dbReference>
<gene>
    <name evidence="10" type="ORF">CPIN18021_0399</name>
</gene>
<evidence type="ECO:0000256" key="2">
    <source>
        <dbReference type="ARBA" id="ARBA00023012"/>
    </source>
</evidence>
<dbReference type="CDD" id="cd17536">
    <property type="entry name" value="REC_YesN-like"/>
    <property type="match status" value="1"/>
</dbReference>
<organism evidence="10 11">
    <name type="scientific">Campylobacter pinnipediorum subsp. caledonicus</name>
    <dbReference type="NCBI Taxonomy" id="1874362"/>
    <lineage>
        <taxon>Bacteria</taxon>
        <taxon>Pseudomonadati</taxon>
        <taxon>Campylobacterota</taxon>
        <taxon>Epsilonproteobacteria</taxon>
        <taxon>Campylobacterales</taxon>
        <taxon>Campylobacteraceae</taxon>
        <taxon>Campylobacter</taxon>
    </lineage>
</organism>
<dbReference type="PROSITE" id="PS50110">
    <property type="entry name" value="RESPONSE_REGULATORY"/>
    <property type="match status" value="1"/>
</dbReference>
<dbReference type="GO" id="GO:0006355">
    <property type="term" value="P:regulation of DNA-templated transcription"/>
    <property type="evidence" value="ECO:0007669"/>
    <property type="project" value="InterPro"/>
</dbReference>
<keyword evidence="11" id="KW-1185">Reference proteome</keyword>
<name>A0A1S6U6C8_9BACT</name>
<dbReference type="Proteomes" id="UP000190868">
    <property type="component" value="Chromosome"/>
</dbReference>
<sequence length="225" mass="25574">MSEILQNLTILFIEDENETRKLMEDVLKDEFAKVIVAQNGDEGLKKFKKYTPDMVVSDIAMPILDGLDMSKAIKEISPTTPVVLLSAYSEKEKLLKAIELGIDKYILKPIDVDEFLLSLAHIASSKISSTCIVDISKEYKFDKTKRILIKKDKEITLTKKELAFVSLLVKRLGTVVLHEEIKDVVWIGESVTEAAIRTFVKRIRDKTDERFIKNAPGLGYKIDIR</sequence>
<keyword evidence="1 6" id="KW-0597">Phosphoprotein</keyword>
<feature type="modified residue" description="4-aspartylphosphate" evidence="6">
    <location>
        <position position="58"/>
    </location>
</feature>
<evidence type="ECO:0000259" key="9">
    <source>
        <dbReference type="PROSITE" id="PS51755"/>
    </source>
</evidence>
<dbReference type="SUPFAM" id="SSF52172">
    <property type="entry name" value="CheY-like"/>
    <property type="match status" value="1"/>
</dbReference>
<dbReference type="SMART" id="SM00448">
    <property type="entry name" value="REC"/>
    <property type="match status" value="1"/>
</dbReference>
<dbReference type="GO" id="GO:0005829">
    <property type="term" value="C:cytosol"/>
    <property type="evidence" value="ECO:0007669"/>
    <property type="project" value="TreeGrafter"/>
</dbReference>
<dbReference type="Pfam" id="PF00072">
    <property type="entry name" value="Response_reg"/>
    <property type="match status" value="1"/>
</dbReference>